<evidence type="ECO:0008006" key="3">
    <source>
        <dbReference type="Google" id="ProtNLM"/>
    </source>
</evidence>
<protein>
    <recommendedName>
        <fullName evidence="3">Lipocalin-like domain-containing protein</fullName>
    </recommendedName>
</protein>
<dbReference type="PROSITE" id="PS51257">
    <property type="entry name" value="PROKAR_LIPOPROTEIN"/>
    <property type="match status" value="1"/>
</dbReference>
<sequence>MLRRLAFLLALPLLLGSCDKESDTAAPVVSQTTFEAQIQGRGWLESWEEEQPGSDIKVFRPETATFPASWPRNGFRFEADGVFIGRGPSPTDGVAVYPGRWLLVGNQTFRITPSGQSNSYGLQVVSLENDILKIRRVE</sequence>
<reference evidence="1 2" key="1">
    <citation type="submission" date="2022-04" db="EMBL/GenBank/DDBJ databases">
        <title>Hymenobacter sp. isolated from the air.</title>
        <authorList>
            <person name="Won M."/>
            <person name="Lee C.-M."/>
            <person name="Woen H.-Y."/>
            <person name="Kwon S.-W."/>
        </authorList>
    </citation>
    <scope>NUCLEOTIDE SEQUENCE [LARGE SCALE GENOMIC DNA]</scope>
    <source>
        <strain evidence="2">5116 S-27</strain>
    </source>
</reference>
<dbReference type="RefSeq" id="WP_244717576.1">
    <property type="nucleotide sequence ID" value="NZ_CP095049.1"/>
</dbReference>
<proteinExistence type="predicted"/>
<gene>
    <name evidence="1" type="ORF">MUN80_25025</name>
</gene>
<dbReference type="Proteomes" id="UP000831785">
    <property type="component" value="Chromosome"/>
</dbReference>
<keyword evidence="2" id="KW-1185">Reference proteome</keyword>
<name>A0ABY4F8J9_9BACT</name>
<organism evidence="1 2">
    <name type="scientific">Hymenobacter cellulosivorans</name>
    <dbReference type="NCBI Taxonomy" id="2932249"/>
    <lineage>
        <taxon>Bacteria</taxon>
        <taxon>Pseudomonadati</taxon>
        <taxon>Bacteroidota</taxon>
        <taxon>Cytophagia</taxon>
        <taxon>Cytophagales</taxon>
        <taxon>Hymenobacteraceae</taxon>
        <taxon>Hymenobacter</taxon>
    </lineage>
</organism>
<evidence type="ECO:0000313" key="2">
    <source>
        <dbReference type="Proteomes" id="UP000831785"/>
    </source>
</evidence>
<evidence type="ECO:0000313" key="1">
    <source>
        <dbReference type="EMBL" id="UOQ52988.1"/>
    </source>
</evidence>
<accession>A0ABY4F8J9</accession>
<dbReference type="EMBL" id="CP095049">
    <property type="protein sequence ID" value="UOQ52988.1"/>
    <property type="molecule type" value="Genomic_DNA"/>
</dbReference>